<dbReference type="AlphaFoldDB" id="A0A921E8X7"/>
<organism evidence="4 5">
    <name type="scientific">Candidatus Amulumruptor caecigallinarius</name>
    <dbReference type="NCBI Taxonomy" id="2109911"/>
    <lineage>
        <taxon>Bacteria</taxon>
        <taxon>Pseudomonadati</taxon>
        <taxon>Bacteroidota</taxon>
        <taxon>Bacteroidia</taxon>
        <taxon>Bacteroidales</taxon>
        <taxon>Muribaculaceae</taxon>
        <taxon>Candidatus Amulumruptor</taxon>
    </lineage>
</organism>
<accession>A0A921E8X7</accession>
<dbReference type="InterPro" id="IPR002347">
    <property type="entry name" value="SDR_fam"/>
</dbReference>
<evidence type="ECO:0000256" key="1">
    <source>
        <dbReference type="ARBA" id="ARBA00006484"/>
    </source>
</evidence>
<comment type="similarity">
    <text evidence="1 3">Belongs to the short-chain dehydrogenases/reductases (SDR) family.</text>
</comment>
<evidence type="ECO:0000256" key="3">
    <source>
        <dbReference type="RuleBase" id="RU000363"/>
    </source>
</evidence>
<comment type="caution">
    <text evidence="4">The sequence shown here is derived from an EMBL/GenBank/DDBJ whole genome shotgun (WGS) entry which is preliminary data.</text>
</comment>
<evidence type="ECO:0000313" key="4">
    <source>
        <dbReference type="EMBL" id="HJE39369.1"/>
    </source>
</evidence>
<dbReference type="Pfam" id="PF00106">
    <property type="entry name" value="adh_short"/>
    <property type="match status" value="1"/>
</dbReference>
<name>A0A921E8X7_9BACT</name>
<dbReference type="PANTHER" id="PTHR43899:SF13">
    <property type="entry name" value="RH59310P"/>
    <property type="match status" value="1"/>
</dbReference>
<dbReference type="PANTHER" id="PTHR43899">
    <property type="entry name" value="RH59310P"/>
    <property type="match status" value="1"/>
</dbReference>
<dbReference type="PRINTS" id="PR00081">
    <property type="entry name" value="GDHRDH"/>
</dbReference>
<gene>
    <name evidence="4" type="ORF">K8V47_06395</name>
</gene>
<dbReference type="InterPro" id="IPR051019">
    <property type="entry name" value="VLCFA-Steroid_DH"/>
</dbReference>
<reference evidence="4" key="1">
    <citation type="journal article" date="2021" name="PeerJ">
        <title>Extensive microbial diversity within the chicken gut microbiome revealed by metagenomics and culture.</title>
        <authorList>
            <person name="Gilroy R."/>
            <person name="Ravi A."/>
            <person name="Getino M."/>
            <person name="Pursley I."/>
            <person name="Horton D.L."/>
            <person name="Alikhan N.F."/>
            <person name="Baker D."/>
            <person name="Gharbi K."/>
            <person name="Hall N."/>
            <person name="Watson M."/>
            <person name="Adriaenssens E.M."/>
            <person name="Foster-Nyarko E."/>
            <person name="Jarju S."/>
            <person name="Secka A."/>
            <person name="Antonio M."/>
            <person name="Oren A."/>
            <person name="Chaudhuri R.R."/>
            <person name="La Ragione R."/>
            <person name="Hildebrand F."/>
            <person name="Pallen M.J."/>
        </authorList>
    </citation>
    <scope>NUCLEOTIDE SEQUENCE</scope>
    <source>
        <strain evidence="4">4100</strain>
    </source>
</reference>
<proteinExistence type="inferred from homology"/>
<evidence type="ECO:0000313" key="5">
    <source>
        <dbReference type="Proteomes" id="UP000711407"/>
    </source>
</evidence>
<dbReference type="PIRSF" id="PIRSF000126">
    <property type="entry name" value="11-beta-HSD1"/>
    <property type="match status" value="1"/>
</dbReference>
<dbReference type="Proteomes" id="UP000711407">
    <property type="component" value="Unassembled WGS sequence"/>
</dbReference>
<dbReference type="Gene3D" id="3.40.50.720">
    <property type="entry name" value="NAD(P)-binding Rossmann-like Domain"/>
    <property type="match status" value="1"/>
</dbReference>
<dbReference type="InterPro" id="IPR036291">
    <property type="entry name" value="NAD(P)-bd_dom_sf"/>
</dbReference>
<protein>
    <submittedName>
        <fullName evidence="4">SDR family NAD(P)-dependent oxidoreductase</fullName>
    </submittedName>
</protein>
<sequence>MTSKRTYPWRLAVITGAASGIGRCFAEALAADGCSLLLIDRNDCVLSAVDVDIHTLRLDLTEPDAPHKIMQHLDAALLTPDLLINNAGIFDFKAVNDLSRERINTYIDLHMRVVTHLSRLMAARMVQTGGGCILNMSSMSCWMPMPGIALYAATKAYIRVFSRALNVELRGSGVTVTVACPGGIATDLFGLPRNLQRLGVRVGALATPEKFVRNALHRCMRRKSQYINGLLNRITIPLVAMLPISARHLIKTKLLDRIK</sequence>
<dbReference type="EMBL" id="DYXT01000032">
    <property type="protein sequence ID" value="HJE39369.1"/>
    <property type="molecule type" value="Genomic_DNA"/>
</dbReference>
<dbReference type="CDD" id="cd05233">
    <property type="entry name" value="SDR_c"/>
    <property type="match status" value="1"/>
</dbReference>
<keyword evidence="2" id="KW-0560">Oxidoreductase</keyword>
<dbReference type="SUPFAM" id="SSF51735">
    <property type="entry name" value="NAD(P)-binding Rossmann-fold domains"/>
    <property type="match status" value="1"/>
</dbReference>
<dbReference type="PRINTS" id="PR00080">
    <property type="entry name" value="SDRFAMILY"/>
</dbReference>
<evidence type="ECO:0000256" key="2">
    <source>
        <dbReference type="ARBA" id="ARBA00023002"/>
    </source>
</evidence>
<reference evidence="4" key="2">
    <citation type="submission" date="2021-09" db="EMBL/GenBank/DDBJ databases">
        <authorList>
            <person name="Gilroy R."/>
        </authorList>
    </citation>
    <scope>NUCLEOTIDE SEQUENCE</scope>
    <source>
        <strain evidence="4">4100</strain>
    </source>
</reference>
<dbReference type="GO" id="GO:0016491">
    <property type="term" value="F:oxidoreductase activity"/>
    <property type="evidence" value="ECO:0007669"/>
    <property type="project" value="UniProtKB-KW"/>
</dbReference>